<name>A0A3N2DZL8_9GAMM</name>
<comment type="caution">
    <text evidence="2">The sequence shown here is derived from an EMBL/GenBank/DDBJ whole genome shotgun (WGS) entry which is preliminary data.</text>
</comment>
<evidence type="ECO:0000313" key="3">
    <source>
        <dbReference type="Proteomes" id="UP000275394"/>
    </source>
</evidence>
<dbReference type="Proteomes" id="UP000275394">
    <property type="component" value="Unassembled WGS sequence"/>
</dbReference>
<keyword evidence="1" id="KW-0732">Signal</keyword>
<sequence>MKYSLLFALLLSCSVDAAQFFPTPLVDEGLQGDTLHALECSLLYQMEHDDQPSGSAAHQSLLLLKRDGLFDEQKIASLLQFEMGKLNALIEATIANHFPEKRGDEATSLAIKSQMSRMACTYSEQ</sequence>
<feature type="signal peptide" evidence="1">
    <location>
        <begin position="1"/>
        <end position="17"/>
    </location>
</feature>
<keyword evidence="3" id="KW-1185">Reference proteome</keyword>
<dbReference type="RefSeq" id="WP_123711037.1">
    <property type="nucleotide sequence ID" value="NZ_RKHR01000003.1"/>
</dbReference>
<gene>
    <name evidence="2" type="ORF">EDC56_0616</name>
</gene>
<reference evidence="2 3" key="1">
    <citation type="submission" date="2018-11" db="EMBL/GenBank/DDBJ databases">
        <title>Genomic Encyclopedia of Type Strains, Phase IV (KMG-IV): sequencing the most valuable type-strain genomes for metagenomic binning, comparative biology and taxonomic classification.</title>
        <authorList>
            <person name="Goeker M."/>
        </authorList>
    </citation>
    <scope>NUCLEOTIDE SEQUENCE [LARGE SCALE GENOMIC DNA]</scope>
    <source>
        <strain evidence="2 3">DSM 100316</strain>
    </source>
</reference>
<proteinExistence type="predicted"/>
<dbReference type="AlphaFoldDB" id="A0A3N2DZL8"/>
<protein>
    <submittedName>
        <fullName evidence="2">Uncharacterized protein</fullName>
    </submittedName>
</protein>
<accession>A0A3N2DZL8</accession>
<dbReference type="EMBL" id="RKHR01000003">
    <property type="protein sequence ID" value="ROS05092.1"/>
    <property type="molecule type" value="Genomic_DNA"/>
</dbReference>
<organism evidence="2 3">
    <name type="scientific">Sinobacterium caligoides</name>
    <dbReference type="NCBI Taxonomy" id="933926"/>
    <lineage>
        <taxon>Bacteria</taxon>
        <taxon>Pseudomonadati</taxon>
        <taxon>Pseudomonadota</taxon>
        <taxon>Gammaproteobacteria</taxon>
        <taxon>Cellvibrionales</taxon>
        <taxon>Spongiibacteraceae</taxon>
        <taxon>Sinobacterium</taxon>
    </lineage>
</organism>
<dbReference type="OrthoDB" id="7061360at2"/>
<evidence type="ECO:0000313" key="2">
    <source>
        <dbReference type="EMBL" id="ROS05092.1"/>
    </source>
</evidence>
<feature type="chain" id="PRO_5018251016" evidence="1">
    <location>
        <begin position="18"/>
        <end position="125"/>
    </location>
</feature>
<evidence type="ECO:0000256" key="1">
    <source>
        <dbReference type="SAM" id="SignalP"/>
    </source>
</evidence>